<proteinExistence type="predicted"/>
<organism evidence="1">
    <name type="scientific">Siphoviridae sp. ctqED62</name>
    <dbReference type="NCBI Taxonomy" id="2826468"/>
    <lineage>
        <taxon>Viruses</taxon>
        <taxon>Duplodnaviria</taxon>
        <taxon>Heunggongvirae</taxon>
        <taxon>Uroviricota</taxon>
        <taxon>Caudoviricetes</taxon>
    </lineage>
</organism>
<name>A0A8S5MR60_9CAUD</name>
<evidence type="ECO:0000313" key="1">
    <source>
        <dbReference type="EMBL" id="DAD84708.1"/>
    </source>
</evidence>
<dbReference type="EMBL" id="BK014965">
    <property type="protein sequence ID" value="DAD84708.1"/>
    <property type="molecule type" value="Genomic_DNA"/>
</dbReference>
<sequence length="139" mass="15819">MIFAVMGSERWMKMEELNGYTPPVSLNLNDFQYDIGDSVVRCIAKMGIQVNQEALLKALKYDRGQYKAGYDAGFADGFIKTLHIVRCRDCIHRLGDEYPMCMLHTEPCANARGYKGEAVCVEMNDFCSYGKRRKPDGKE</sequence>
<accession>A0A8S5MR60</accession>
<protein>
    <submittedName>
        <fullName evidence="1">Uncharacterized protein</fullName>
    </submittedName>
</protein>
<reference evidence="1" key="1">
    <citation type="journal article" date="2021" name="Proc. Natl. Acad. Sci. U.S.A.">
        <title>A Catalog of Tens of Thousands of Viruses from Human Metagenomes Reveals Hidden Associations with Chronic Diseases.</title>
        <authorList>
            <person name="Tisza M.J."/>
            <person name="Buck C.B."/>
        </authorList>
    </citation>
    <scope>NUCLEOTIDE SEQUENCE</scope>
    <source>
        <strain evidence="1">CtqED62</strain>
    </source>
</reference>